<dbReference type="EMBL" id="RRUE01000001">
    <property type="protein sequence ID" value="RRN45201.1"/>
    <property type="molecule type" value="Genomic_DNA"/>
</dbReference>
<dbReference type="AlphaFoldDB" id="A0A426FRD4"/>
<dbReference type="InterPro" id="IPR004852">
    <property type="entry name" value="Di-haem_cyt_c_peroxidsae"/>
</dbReference>
<dbReference type="Proteomes" id="UP000270261">
    <property type="component" value="Unassembled WGS sequence"/>
</dbReference>
<sequence length="849" mass="88309">MRQIRRRREPALPLFRTLNAPAVSDRTAHARHTPAAGPASPLPPSPAGLTLSSLRHPVRRQPFPRLPRSLTALLVCSALAACGGGGGSSSPAPGQNGGNGSQSGTATQPGNTTSPDNIANPDGPTHPGNTPQPGNIANPGAGNSGAGNGTTPQGGDASNGNTQPGQNPAPVVPAPNAPATPANTPLPGNDADNLSQRPTPAVLRISGTVQGPAAASVALPVAQQRAQSSTLVTYDRQANPRIWVVNPDQNTVAVLDGSTQTLLKEIPVGDGPRTVAIDNAGYAWVSNRYSGTISIIAPDTLTVVTTLELGAAVQPYGVVAAADGNGIWVSTLGSQELLQFDATTRALKKRQTLGPDVRHLAISANSTTLLASRFISPPVPGENTLTVNPDSPDFRGGEVLQFDPATATLKHTIRLGMSREADGATSARGLPNYLGAPVISPSGRQAWVPSKQDNIQRGTARDGKALDYESTVRAILSNIDLDGTTPAEAATRRYDLDNSSVASAAAYTPNGQYVLVALETSRELAIIDAGTAVQVRRMDSVGMAPQGVAVSPDGTQAVVANVMQRTLTFLDIRSLMTERDPGSVTVTGRLVKTISGADRLPAQVLRGKQLFHDARDTRLARDNYMSCASCHSEGYGDGRVWDMTGLGEGLRKTISLVGHGGKKERLHWSGNFDEVQDFEAQIIKLEGGAGLMPAGSLYQNNRNDPLGGKKQGLSTDLDALAAYVNSLGQYAPSPYRNSDRSMTAAGKAGEALFAAKGCTTCHGNADLGNGGTKLDDIGTLKPASGTVQGKPLTGITTPGLRDAWYTFPYLHDGSAATLEAAIRVHNTNVLTEQEVSSLAAYIRQAGNGQ</sequence>
<dbReference type="SUPFAM" id="SSF51004">
    <property type="entry name" value="C-terminal (heme d1) domain of cytochrome cd1-nitrite reductase"/>
    <property type="match status" value="1"/>
</dbReference>
<reference evidence="7 8" key="1">
    <citation type="submission" date="2018-11" db="EMBL/GenBank/DDBJ databases">
        <title>Genome sequencing of Lautropia sp. KCOM 2505 (= ChDC F240).</title>
        <authorList>
            <person name="Kook J.-K."/>
            <person name="Park S.-N."/>
            <person name="Lim Y.K."/>
        </authorList>
    </citation>
    <scope>NUCLEOTIDE SEQUENCE [LARGE SCALE GENOMIC DNA]</scope>
    <source>
        <strain evidence="7 8">KCOM 2505</strain>
    </source>
</reference>
<dbReference type="InterPro" id="IPR011048">
    <property type="entry name" value="Haem_d1_sf"/>
</dbReference>
<dbReference type="GO" id="GO:0046872">
    <property type="term" value="F:metal ion binding"/>
    <property type="evidence" value="ECO:0007669"/>
    <property type="project" value="UniProtKB-KW"/>
</dbReference>
<feature type="compositionally biased region" description="Polar residues" evidence="5">
    <location>
        <begin position="150"/>
        <end position="162"/>
    </location>
</feature>
<evidence type="ECO:0000259" key="6">
    <source>
        <dbReference type="PROSITE" id="PS51007"/>
    </source>
</evidence>
<feature type="region of interest" description="Disordered" evidence="5">
    <location>
        <begin position="1"/>
        <end position="52"/>
    </location>
</feature>
<dbReference type="PANTHER" id="PTHR47197">
    <property type="entry name" value="PROTEIN NIRF"/>
    <property type="match status" value="1"/>
</dbReference>
<evidence type="ECO:0000313" key="7">
    <source>
        <dbReference type="EMBL" id="RRN45201.1"/>
    </source>
</evidence>
<comment type="caution">
    <text evidence="7">The sequence shown here is derived from an EMBL/GenBank/DDBJ whole genome shotgun (WGS) entry which is preliminary data.</text>
</comment>
<dbReference type="PROSITE" id="PS51007">
    <property type="entry name" value="CYTC"/>
    <property type="match status" value="2"/>
</dbReference>
<keyword evidence="1 4" id="KW-0349">Heme</keyword>
<feature type="compositionally biased region" description="Low complexity" evidence="5">
    <location>
        <begin position="131"/>
        <end position="141"/>
    </location>
</feature>
<dbReference type="InterPro" id="IPR009056">
    <property type="entry name" value="Cyt_c-like_dom"/>
</dbReference>
<feature type="domain" description="Cytochrome c" evidence="6">
    <location>
        <begin position="744"/>
        <end position="846"/>
    </location>
</feature>
<dbReference type="OrthoDB" id="8673369at2"/>
<dbReference type="PANTHER" id="PTHR47197:SF3">
    <property type="entry name" value="DIHYDRO-HEME D1 DEHYDROGENASE"/>
    <property type="match status" value="1"/>
</dbReference>
<evidence type="ECO:0000313" key="8">
    <source>
        <dbReference type="Proteomes" id="UP000270261"/>
    </source>
</evidence>
<keyword evidence="8" id="KW-1185">Reference proteome</keyword>
<dbReference type="SUPFAM" id="SSF46626">
    <property type="entry name" value="Cytochrome c"/>
    <property type="match status" value="2"/>
</dbReference>
<evidence type="ECO:0000256" key="1">
    <source>
        <dbReference type="ARBA" id="ARBA00022617"/>
    </source>
</evidence>
<evidence type="ECO:0000256" key="5">
    <source>
        <dbReference type="SAM" id="MobiDB-lite"/>
    </source>
</evidence>
<dbReference type="GO" id="GO:0020037">
    <property type="term" value="F:heme binding"/>
    <property type="evidence" value="ECO:0007669"/>
    <property type="project" value="InterPro"/>
</dbReference>
<dbReference type="Gene3D" id="1.10.760.10">
    <property type="entry name" value="Cytochrome c-like domain"/>
    <property type="match status" value="2"/>
</dbReference>
<dbReference type="GO" id="GO:0016491">
    <property type="term" value="F:oxidoreductase activity"/>
    <property type="evidence" value="ECO:0007669"/>
    <property type="project" value="InterPro"/>
</dbReference>
<evidence type="ECO:0000256" key="4">
    <source>
        <dbReference type="PROSITE-ProRule" id="PRU00433"/>
    </source>
</evidence>
<protein>
    <recommendedName>
        <fullName evidence="6">Cytochrome c domain-containing protein</fullName>
    </recommendedName>
</protein>
<feature type="domain" description="Cytochrome c" evidence="6">
    <location>
        <begin position="602"/>
        <end position="728"/>
    </location>
</feature>
<keyword evidence="3 4" id="KW-0408">Iron</keyword>
<feature type="compositionally biased region" description="Low complexity" evidence="5">
    <location>
        <begin position="179"/>
        <end position="189"/>
    </location>
</feature>
<dbReference type="InterPro" id="IPR051200">
    <property type="entry name" value="Host-pathogen_enzymatic-act"/>
</dbReference>
<evidence type="ECO:0000256" key="3">
    <source>
        <dbReference type="ARBA" id="ARBA00023004"/>
    </source>
</evidence>
<dbReference type="RefSeq" id="WP_125094631.1">
    <property type="nucleotide sequence ID" value="NZ_RRUE01000001.1"/>
</dbReference>
<feature type="region of interest" description="Disordered" evidence="5">
    <location>
        <begin position="83"/>
        <end position="197"/>
    </location>
</feature>
<dbReference type="GO" id="GO:0009055">
    <property type="term" value="F:electron transfer activity"/>
    <property type="evidence" value="ECO:0007669"/>
    <property type="project" value="InterPro"/>
</dbReference>
<dbReference type="InterPro" id="IPR036909">
    <property type="entry name" value="Cyt_c-like_dom_sf"/>
</dbReference>
<gene>
    <name evidence="7" type="ORF">EHV23_02880</name>
</gene>
<feature type="compositionally biased region" description="Polar residues" evidence="5">
    <location>
        <begin position="107"/>
        <end position="117"/>
    </location>
</feature>
<name>A0A426FRD4_9BURK</name>
<evidence type="ECO:0000256" key="2">
    <source>
        <dbReference type="ARBA" id="ARBA00022723"/>
    </source>
</evidence>
<keyword evidence="2 4" id="KW-0479">Metal-binding</keyword>
<organism evidence="7 8">
    <name type="scientific">Lautropia dentalis</name>
    <dbReference type="NCBI Taxonomy" id="2490857"/>
    <lineage>
        <taxon>Bacteria</taxon>
        <taxon>Pseudomonadati</taxon>
        <taxon>Pseudomonadota</taxon>
        <taxon>Betaproteobacteria</taxon>
        <taxon>Burkholderiales</taxon>
        <taxon>Burkholderiaceae</taxon>
        <taxon>Lautropia</taxon>
    </lineage>
</organism>
<dbReference type="Pfam" id="PF00034">
    <property type="entry name" value="Cytochrom_C"/>
    <property type="match status" value="1"/>
</dbReference>
<accession>A0A426FRD4</accession>
<dbReference type="Pfam" id="PF03150">
    <property type="entry name" value="CCP_MauG"/>
    <property type="match status" value="1"/>
</dbReference>
<proteinExistence type="predicted"/>
<dbReference type="Gene3D" id="2.130.10.10">
    <property type="entry name" value="YVTN repeat-like/Quinoprotein amine dehydrogenase"/>
    <property type="match status" value="2"/>
</dbReference>
<dbReference type="InterPro" id="IPR015943">
    <property type="entry name" value="WD40/YVTN_repeat-like_dom_sf"/>
</dbReference>